<feature type="transmembrane region" description="Helical" evidence="8">
    <location>
        <begin position="1181"/>
        <end position="1200"/>
    </location>
</feature>
<dbReference type="PANTHER" id="PTHR31425">
    <property type="entry name" value="PHOSPHORIBOSYLANTHRANILATE TRANSFERASE ISOFORM 1"/>
    <property type="match status" value="1"/>
</dbReference>
<keyword evidence="5 8" id="KW-1133">Transmembrane helix</keyword>
<dbReference type="AlphaFoldDB" id="A0A9D4V9K7"/>
<dbReference type="Pfam" id="PF08372">
    <property type="entry name" value="PRT_C"/>
    <property type="match status" value="1"/>
</dbReference>
<keyword evidence="6 8" id="KW-0472">Membrane</keyword>
<dbReference type="GO" id="GO:0016020">
    <property type="term" value="C:membrane"/>
    <property type="evidence" value="ECO:0007669"/>
    <property type="project" value="UniProtKB-SubCell"/>
</dbReference>
<evidence type="ECO:0000256" key="4">
    <source>
        <dbReference type="ARBA" id="ARBA00022737"/>
    </source>
</evidence>
<comment type="similarity">
    <text evidence="2">Belongs to the MCTP family.</text>
</comment>
<dbReference type="InterPro" id="IPR047255">
    <property type="entry name" value="C2D_MCTP_PRT_plant"/>
</dbReference>
<dbReference type="PANTHER" id="PTHR31425:SF50">
    <property type="entry name" value="FT-INTERACTING PROTEIN 3-RELATED"/>
    <property type="match status" value="1"/>
</dbReference>
<keyword evidence="11" id="KW-1185">Reference proteome</keyword>
<keyword evidence="4" id="KW-0677">Repeat</keyword>
<dbReference type="CDD" id="cd04019">
    <property type="entry name" value="C2C_MCTP_PRT_plant"/>
    <property type="match status" value="1"/>
</dbReference>
<feature type="domain" description="C2" evidence="9">
    <location>
        <begin position="812"/>
        <end position="940"/>
    </location>
</feature>
<dbReference type="SUPFAM" id="SSF49562">
    <property type="entry name" value="C2 domain (Calcium/lipid-binding domain, CaLB)"/>
    <property type="match status" value="4"/>
</dbReference>
<evidence type="ECO:0000313" key="11">
    <source>
        <dbReference type="Proteomes" id="UP000886520"/>
    </source>
</evidence>
<dbReference type="InterPro" id="IPR035892">
    <property type="entry name" value="C2_domain_sf"/>
</dbReference>
<evidence type="ECO:0000259" key="9">
    <source>
        <dbReference type="PROSITE" id="PS50004"/>
    </source>
</evidence>
<feature type="compositionally biased region" description="Basic and acidic residues" evidence="7">
    <location>
        <begin position="236"/>
        <end position="250"/>
    </location>
</feature>
<feature type="transmembrane region" description="Helical" evidence="8">
    <location>
        <begin position="1071"/>
        <end position="1098"/>
    </location>
</feature>
<evidence type="ECO:0000256" key="6">
    <source>
        <dbReference type="ARBA" id="ARBA00023136"/>
    </source>
</evidence>
<dbReference type="SMART" id="SM00239">
    <property type="entry name" value="C2"/>
    <property type="match status" value="4"/>
</dbReference>
<feature type="region of interest" description="Disordered" evidence="7">
    <location>
        <begin position="179"/>
        <end position="343"/>
    </location>
</feature>
<feature type="domain" description="C2" evidence="9">
    <location>
        <begin position="1"/>
        <end position="110"/>
    </location>
</feature>
<dbReference type="InterPro" id="IPR047258">
    <property type="entry name" value="C2C_MCTP_PRT_plant"/>
</dbReference>
<feature type="domain" description="C2" evidence="9">
    <location>
        <begin position="491"/>
        <end position="612"/>
    </location>
</feature>
<dbReference type="EMBL" id="JABFUD020000003">
    <property type="protein sequence ID" value="KAI5081726.1"/>
    <property type="molecule type" value="Genomic_DNA"/>
</dbReference>
<evidence type="ECO:0000256" key="7">
    <source>
        <dbReference type="SAM" id="MobiDB-lite"/>
    </source>
</evidence>
<feature type="region of interest" description="Disordered" evidence="7">
    <location>
        <begin position="139"/>
        <end position="163"/>
    </location>
</feature>
<comment type="subcellular location">
    <subcellularLocation>
        <location evidence="1">Membrane</location>
        <topology evidence="1">Multi-pass membrane protein</topology>
    </subcellularLocation>
</comment>
<evidence type="ECO:0000256" key="8">
    <source>
        <dbReference type="SAM" id="Phobius"/>
    </source>
</evidence>
<feature type="domain" description="C2" evidence="9">
    <location>
        <begin position="649"/>
        <end position="773"/>
    </location>
</feature>
<protein>
    <recommendedName>
        <fullName evidence="9">C2 domain-containing protein</fullName>
    </recommendedName>
</protein>
<dbReference type="InterPro" id="IPR013583">
    <property type="entry name" value="MCTP_C"/>
</dbReference>
<dbReference type="PROSITE" id="PS50004">
    <property type="entry name" value="C2"/>
    <property type="match status" value="4"/>
</dbReference>
<evidence type="ECO:0000256" key="5">
    <source>
        <dbReference type="ARBA" id="ARBA00022989"/>
    </source>
</evidence>
<dbReference type="Gene3D" id="2.60.40.150">
    <property type="entry name" value="C2 domain"/>
    <property type="match status" value="4"/>
</dbReference>
<dbReference type="CDD" id="cd08379">
    <property type="entry name" value="C2D_MCTP_PRT_plant"/>
    <property type="match status" value="1"/>
</dbReference>
<accession>A0A9D4V9K7</accession>
<evidence type="ECO:0000256" key="3">
    <source>
        <dbReference type="ARBA" id="ARBA00022692"/>
    </source>
</evidence>
<organism evidence="10 11">
    <name type="scientific">Adiantum capillus-veneris</name>
    <name type="common">Maidenhair fern</name>
    <dbReference type="NCBI Taxonomy" id="13818"/>
    <lineage>
        <taxon>Eukaryota</taxon>
        <taxon>Viridiplantae</taxon>
        <taxon>Streptophyta</taxon>
        <taxon>Embryophyta</taxon>
        <taxon>Tracheophyta</taxon>
        <taxon>Polypodiopsida</taxon>
        <taxon>Polypodiidae</taxon>
        <taxon>Polypodiales</taxon>
        <taxon>Pteridineae</taxon>
        <taxon>Pteridaceae</taxon>
        <taxon>Vittarioideae</taxon>
        <taxon>Adiantum</taxon>
    </lineage>
</organism>
<dbReference type="OrthoDB" id="67700at2759"/>
<feature type="compositionally biased region" description="Polar residues" evidence="7">
    <location>
        <begin position="193"/>
        <end position="213"/>
    </location>
</feature>
<dbReference type="FunFam" id="2.60.40.150:FF:000090">
    <property type="entry name" value="C2 domain-containing protein"/>
    <property type="match status" value="1"/>
</dbReference>
<gene>
    <name evidence="10" type="ORF">GOP47_0001469</name>
</gene>
<dbReference type="Proteomes" id="UP000886520">
    <property type="component" value="Chromosome 2"/>
</dbReference>
<name>A0A9D4V9K7_ADICA</name>
<sequence>MAAGSKLVVRVVNARNLMAKDGQGSSSAFVQVVFDGQRKATRSIMRDLNPTWDETLEFPVADFDDMNNEILEINVFNNSRRPAGKKGKFLGRVCLHGSTFVKKGQEQLNYYKLDKRGLFSLVRGELGLMIYYTDEHDGSKASNEGTDVSHATREPAIMERGASSGLRLASHADREALHQERGVNAQQVAARATKSTQNEGGGSSSAHRVTTNGERGAWHEERVAHKSTGLKRKMGSKAENERPIASEHATKPPTKTAHASQTRPSLPLVAAQPGEQPLNVTASSGPPPIRRPPTVRFNVPTSDLPATAAESSRQPPSPHSVTTKLDEQNIATQENSTSCETSRVSLSPKLELKPAETEIFLSSPIPQPNVTLPNTMEPQEPAADIQPETWPTSTYTSLNELETPLTQAESHLETSTLPSQPDILAATGDTTDAQPSIEVFEKATKEEEMHFDMDLKVQTSVEGLLSMKIPLNEAVQRSTVEDDYAPENSAQALDDEQAHSSDLVEKMHYLFVRVVKARSLIAKDVMVIPHPYTQVTLGNQHGKTKVIPNTLYPEWNQVFAFGSHIHAGTLEVSLWDQNSPPSQDTFLGAVFFDLSEIPKRMPPESFLAPQWYRLEPKHGEIGTVSGDIMLSVWIGTQSDEAFPDAWQSDTGGYNASMRSKIYLSPKLWYLRLNVIEAQDLQTPDTPRRLPEVSVQVQLGFQTTRTRVAKRRSVSPFWNEDLMLVASEPLEDLVLISVEDHQGPDKYEVIGTVQIPLEQVEKRIDDRQVATRWFILQHEWGSSTDEASKFQGRIHLRICLEGGYHVMDEAAHLSSDMRPSAKQLWNAPIGVLELGILGAQNLQPMKNKDGHGTTDAYCVAKYGPKWVRTRTILDSLSPRWNEQYTWEVYDPCTVLTLCVFDNGDLEHTQHQQRNTIVHSRIGKIRVRLSTLEAERAYTMSYPLLVLQPVAGLKKVGDMEVVIRFSCVSMFSLIHTYKQPLLPRMHYLHPLSMQQQEVLRTTAMKLVALRLSWCEPPLKPEVVQYMLDAESARWSMRRSKANWFRISNMLGGFYAIMRWMKDIQQWRNPVTTLLVHVLFIILLCYPELILPTIFFYMFLIGIWQLRSRTRSPPHIDPRLSQPDVIDHDDLDEEFDTQPTSKPAHIVKLRYERLRSIAGRIQMFLGDVATQGERMHGLLTWRDPRATAIFVIFCFFTAVWLYIAPFKLATFLVGIHFLRHPRFRDPLPSTLLNFFQRLPAQSDRIL</sequence>
<dbReference type="InterPro" id="IPR047259">
    <property type="entry name" value="QUIRKY-like"/>
</dbReference>
<proteinExistence type="inferred from homology"/>
<dbReference type="Pfam" id="PF00168">
    <property type="entry name" value="C2"/>
    <property type="match status" value="4"/>
</dbReference>
<reference evidence="10" key="1">
    <citation type="submission" date="2021-01" db="EMBL/GenBank/DDBJ databases">
        <title>Adiantum capillus-veneris genome.</title>
        <authorList>
            <person name="Fang Y."/>
            <person name="Liao Q."/>
        </authorList>
    </citation>
    <scope>NUCLEOTIDE SEQUENCE</scope>
    <source>
        <strain evidence="10">H3</strain>
        <tissue evidence="10">Leaf</tissue>
    </source>
</reference>
<feature type="compositionally biased region" description="Polar residues" evidence="7">
    <location>
        <begin position="309"/>
        <end position="343"/>
    </location>
</feature>
<dbReference type="InterPro" id="IPR000008">
    <property type="entry name" value="C2_dom"/>
</dbReference>
<comment type="caution">
    <text evidence="10">The sequence shown here is derived from an EMBL/GenBank/DDBJ whole genome shotgun (WGS) entry which is preliminary data.</text>
</comment>
<keyword evidence="3 8" id="KW-0812">Transmembrane</keyword>
<dbReference type="CDD" id="cd08378">
    <property type="entry name" value="C2B_MCTP_PRT_plant"/>
    <property type="match status" value="1"/>
</dbReference>
<evidence type="ECO:0000313" key="10">
    <source>
        <dbReference type="EMBL" id="KAI5081726.1"/>
    </source>
</evidence>
<evidence type="ECO:0000256" key="1">
    <source>
        <dbReference type="ARBA" id="ARBA00004141"/>
    </source>
</evidence>
<dbReference type="InterPro" id="IPR047257">
    <property type="entry name" value="C2B_MCTP_PRT_plant"/>
</dbReference>
<evidence type="ECO:0000256" key="2">
    <source>
        <dbReference type="ARBA" id="ARBA00007923"/>
    </source>
</evidence>